<dbReference type="GO" id="GO:0005507">
    <property type="term" value="F:copper ion binding"/>
    <property type="evidence" value="ECO:0007669"/>
    <property type="project" value="InterPro"/>
</dbReference>
<dbReference type="PANTHER" id="PTHR11709">
    <property type="entry name" value="MULTI-COPPER OXIDASE"/>
    <property type="match status" value="1"/>
</dbReference>
<evidence type="ECO:0008006" key="11">
    <source>
        <dbReference type="Google" id="ProtNLM"/>
    </source>
</evidence>
<keyword evidence="3" id="KW-0560">Oxidoreductase</keyword>
<dbReference type="STRING" id="1314790.A0A1Y1XTJ5"/>
<dbReference type="CDD" id="cd04205">
    <property type="entry name" value="CuRO_2_LCC_like"/>
    <property type="match status" value="1"/>
</dbReference>
<proteinExistence type="inferred from homology"/>
<sequence>MRSSLNCTNLLLLTVIVISSLFSCHAGIVEYNLTISEGYRTPDCFERFMVLINGDSPGPALRAHTGDTLVINVYNGMAAEVVTLHFHGILQTGTPQSDGVPFITQWPVDPGSTFRQEMHLSNQVGTFYYHAHTSVHGMTAYGALIIEDKDDRPPYHYDHERIVLLSDFYHQEDNDIVDGLLSPSFRWIGDPHSILTNGNTYDNWNCTQLEHSSKAPSCGYDVISVKSGLTYRFRIIGAMLSTYLSFVIPHHTMTVIEVDGFYVKPVRVEHLEINAGQRYSVLVEANQPIDNYFMKANAKFRKSTPENGLSILHYEGSPDPNIRSPPAPERIPAVPLGTPMWEFNRFKMLPRDVLPSQLNHPDFPQAYDREIQLTTGQRKLDNGAIRMYLNNLTFEEPMSPVLLDLYDGTRSRYPDYQKINRTDGYDSARRTIPVKLNEVIQIVIQNTATTTGRCDQHPFHLHGHSFFDVGGGNGLYSPQELSNQVKAISAPLLRDVVSVYPETDSPDLKYAPGTPCGWRAIRFIADNPGVWVFHCHITAHMILGMQVLFEVGVEELSSIS</sequence>
<comment type="caution">
    <text evidence="9">The sequence shown here is derived from an EMBL/GenBank/DDBJ whole genome shotgun (WGS) entry which is preliminary data.</text>
</comment>
<accession>A0A1Y1XTJ5</accession>
<feature type="domain" description="Plastocyanin-like" evidence="7">
    <location>
        <begin position="398"/>
        <end position="552"/>
    </location>
</feature>
<evidence type="ECO:0000256" key="2">
    <source>
        <dbReference type="ARBA" id="ARBA00022723"/>
    </source>
</evidence>
<dbReference type="Pfam" id="PF07731">
    <property type="entry name" value="Cu-oxidase_2"/>
    <property type="match status" value="1"/>
</dbReference>
<evidence type="ECO:0000256" key="4">
    <source>
        <dbReference type="ARBA" id="ARBA00023008"/>
    </source>
</evidence>
<evidence type="ECO:0000256" key="5">
    <source>
        <dbReference type="SAM" id="SignalP"/>
    </source>
</evidence>
<comment type="similarity">
    <text evidence="1">Belongs to the multicopper oxidase family.</text>
</comment>
<evidence type="ECO:0000259" key="6">
    <source>
        <dbReference type="Pfam" id="PF00394"/>
    </source>
</evidence>
<keyword evidence="5" id="KW-0732">Signal</keyword>
<gene>
    <name evidence="9" type="ORF">K493DRAFT_306084</name>
</gene>
<dbReference type="OrthoDB" id="2121828at2759"/>
<evidence type="ECO:0000256" key="3">
    <source>
        <dbReference type="ARBA" id="ARBA00023002"/>
    </source>
</evidence>
<dbReference type="InterPro" id="IPR011706">
    <property type="entry name" value="Cu-oxidase_C"/>
</dbReference>
<evidence type="ECO:0000256" key="1">
    <source>
        <dbReference type="ARBA" id="ARBA00010609"/>
    </source>
</evidence>
<evidence type="ECO:0000259" key="8">
    <source>
        <dbReference type="Pfam" id="PF07732"/>
    </source>
</evidence>
<dbReference type="InterPro" id="IPR002355">
    <property type="entry name" value="Cu_oxidase_Cu_BS"/>
</dbReference>
<dbReference type="AlphaFoldDB" id="A0A1Y1XTJ5"/>
<dbReference type="InterPro" id="IPR008972">
    <property type="entry name" value="Cupredoxin"/>
</dbReference>
<evidence type="ECO:0000313" key="10">
    <source>
        <dbReference type="Proteomes" id="UP000193498"/>
    </source>
</evidence>
<dbReference type="Proteomes" id="UP000193498">
    <property type="component" value="Unassembled WGS sequence"/>
</dbReference>
<feature type="signal peptide" evidence="5">
    <location>
        <begin position="1"/>
        <end position="26"/>
    </location>
</feature>
<dbReference type="InterPro" id="IPR045087">
    <property type="entry name" value="Cu-oxidase_fam"/>
</dbReference>
<feature type="domain" description="Plastocyanin-like" evidence="8">
    <location>
        <begin position="35"/>
        <end position="150"/>
    </location>
</feature>
<evidence type="ECO:0000313" key="9">
    <source>
        <dbReference type="EMBL" id="ORX89060.1"/>
    </source>
</evidence>
<keyword evidence="4" id="KW-0186">Copper</keyword>
<dbReference type="Pfam" id="PF07732">
    <property type="entry name" value="Cu-oxidase_3"/>
    <property type="match status" value="1"/>
</dbReference>
<dbReference type="FunFam" id="2.60.40.420:FF:000045">
    <property type="entry name" value="Laccase 2"/>
    <property type="match status" value="1"/>
</dbReference>
<dbReference type="GO" id="GO:0016491">
    <property type="term" value="F:oxidoreductase activity"/>
    <property type="evidence" value="ECO:0007669"/>
    <property type="project" value="UniProtKB-KW"/>
</dbReference>
<name>A0A1Y1XTJ5_9FUNG</name>
<dbReference type="InterPro" id="IPR011707">
    <property type="entry name" value="Cu-oxidase-like_N"/>
</dbReference>
<dbReference type="Gene3D" id="2.60.40.420">
    <property type="entry name" value="Cupredoxins - blue copper proteins"/>
    <property type="match status" value="3"/>
</dbReference>
<evidence type="ECO:0000259" key="7">
    <source>
        <dbReference type="Pfam" id="PF07731"/>
    </source>
</evidence>
<dbReference type="Pfam" id="PF00394">
    <property type="entry name" value="Cu-oxidase"/>
    <property type="match status" value="1"/>
</dbReference>
<dbReference type="PANTHER" id="PTHR11709:SF394">
    <property type="entry name" value="FI03373P-RELATED"/>
    <property type="match status" value="1"/>
</dbReference>
<feature type="domain" description="Plastocyanin-like" evidence="6">
    <location>
        <begin position="161"/>
        <end position="317"/>
    </location>
</feature>
<dbReference type="PROSITE" id="PS51257">
    <property type="entry name" value="PROKAR_LIPOPROTEIN"/>
    <property type="match status" value="1"/>
</dbReference>
<keyword evidence="10" id="KW-1185">Reference proteome</keyword>
<keyword evidence="2" id="KW-0479">Metal-binding</keyword>
<reference evidence="9 10" key="1">
    <citation type="submission" date="2016-07" db="EMBL/GenBank/DDBJ databases">
        <title>Pervasive Adenine N6-methylation of Active Genes in Fungi.</title>
        <authorList>
            <consortium name="DOE Joint Genome Institute"/>
            <person name="Mondo S.J."/>
            <person name="Dannebaum R.O."/>
            <person name="Kuo R.C."/>
            <person name="Labutti K."/>
            <person name="Haridas S."/>
            <person name="Kuo A."/>
            <person name="Salamov A."/>
            <person name="Ahrendt S.R."/>
            <person name="Lipzen A."/>
            <person name="Sullivan W."/>
            <person name="Andreopoulos W.B."/>
            <person name="Clum A."/>
            <person name="Lindquist E."/>
            <person name="Daum C."/>
            <person name="Ramamoorthy G.K."/>
            <person name="Gryganskyi A."/>
            <person name="Culley D."/>
            <person name="Magnuson J.K."/>
            <person name="James T.Y."/>
            <person name="O'Malley M.A."/>
            <person name="Stajich J.E."/>
            <person name="Spatafora J.W."/>
            <person name="Visel A."/>
            <person name="Grigoriev I.V."/>
        </authorList>
    </citation>
    <scope>NUCLEOTIDE SEQUENCE [LARGE SCALE GENOMIC DNA]</scope>
    <source>
        <strain evidence="9 10">CBS 931.73</strain>
    </source>
</reference>
<dbReference type="EMBL" id="MCFE01000479">
    <property type="protein sequence ID" value="ORX89060.1"/>
    <property type="molecule type" value="Genomic_DNA"/>
</dbReference>
<protein>
    <recommendedName>
        <fullName evidence="11">Cupredoxin</fullName>
    </recommendedName>
</protein>
<feature type="chain" id="PRO_5010995097" description="Cupredoxin" evidence="5">
    <location>
        <begin position="27"/>
        <end position="560"/>
    </location>
</feature>
<dbReference type="InterPro" id="IPR001117">
    <property type="entry name" value="Cu-oxidase_2nd"/>
</dbReference>
<dbReference type="SUPFAM" id="SSF49503">
    <property type="entry name" value="Cupredoxins"/>
    <property type="match status" value="3"/>
</dbReference>
<dbReference type="InParanoid" id="A0A1Y1XTJ5"/>
<organism evidence="9 10">
    <name type="scientific">Basidiobolus meristosporus CBS 931.73</name>
    <dbReference type="NCBI Taxonomy" id="1314790"/>
    <lineage>
        <taxon>Eukaryota</taxon>
        <taxon>Fungi</taxon>
        <taxon>Fungi incertae sedis</taxon>
        <taxon>Zoopagomycota</taxon>
        <taxon>Entomophthoromycotina</taxon>
        <taxon>Basidiobolomycetes</taxon>
        <taxon>Basidiobolales</taxon>
        <taxon>Basidiobolaceae</taxon>
        <taxon>Basidiobolus</taxon>
    </lineage>
</organism>
<dbReference type="CDD" id="cd04206">
    <property type="entry name" value="CuRO_1_LCC_like"/>
    <property type="match status" value="1"/>
</dbReference>
<dbReference type="PROSITE" id="PS00080">
    <property type="entry name" value="MULTICOPPER_OXIDASE2"/>
    <property type="match status" value="1"/>
</dbReference>